<dbReference type="PANTHER" id="PTHR11647:SF1">
    <property type="entry name" value="COLLAPSIN RESPONSE MEDIATOR PROTEIN"/>
    <property type="match status" value="1"/>
</dbReference>
<dbReference type="EC" id="3.5.2.5" evidence="3"/>
<dbReference type="GO" id="GO:0004038">
    <property type="term" value="F:allantoinase activity"/>
    <property type="evidence" value="ECO:0007669"/>
    <property type="project" value="UniProtKB-EC"/>
</dbReference>
<dbReference type="Pfam" id="PF13354">
    <property type="entry name" value="Beta-lactamase2"/>
    <property type="match status" value="1"/>
</dbReference>
<gene>
    <name evidence="3" type="primary">allB</name>
    <name evidence="3" type="ORF">HOV93_07010</name>
</gene>
<dbReference type="Gene3D" id="3.40.710.10">
    <property type="entry name" value="DD-peptidase/beta-lactamase superfamily"/>
    <property type="match status" value="1"/>
</dbReference>
<protein>
    <submittedName>
        <fullName evidence="3">Allantoinase</fullName>
        <ecNumber evidence="3">3.5.2.5</ecNumber>
    </submittedName>
</protein>
<dbReference type="GO" id="GO:0016811">
    <property type="term" value="F:hydrolase activity, acting on carbon-nitrogen (but not peptide) bonds, in linear amides"/>
    <property type="evidence" value="ECO:0007669"/>
    <property type="project" value="InterPro"/>
</dbReference>
<dbReference type="Gene3D" id="2.30.40.10">
    <property type="entry name" value="Urease, subunit C, domain 1"/>
    <property type="match status" value="1"/>
</dbReference>
<dbReference type="AlphaFoldDB" id="A0A7V9A5U0"/>
<dbReference type="SUPFAM" id="SSF51556">
    <property type="entry name" value="Metallo-dependent hydrolases"/>
    <property type="match status" value="1"/>
</dbReference>
<evidence type="ECO:0000259" key="1">
    <source>
        <dbReference type="Pfam" id="PF07969"/>
    </source>
</evidence>
<dbReference type="Gene3D" id="3.30.1490.130">
    <property type="entry name" value="D-aminoacylase. Domain 3"/>
    <property type="match status" value="1"/>
</dbReference>
<dbReference type="Pfam" id="PF07969">
    <property type="entry name" value="Amidohydro_3"/>
    <property type="match status" value="1"/>
</dbReference>
<keyword evidence="3" id="KW-0378">Hydrolase</keyword>
<feature type="domain" description="Amidohydrolase 3" evidence="1">
    <location>
        <begin position="359"/>
        <end position="791"/>
    </location>
</feature>
<dbReference type="Proteomes" id="UP000551616">
    <property type="component" value="Unassembled WGS sequence"/>
</dbReference>
<name>A0A7V9A5U0_9BACT</name>
<dbReference type="InterPro" id="IPR045155">
    <property type="entry name" value="Beta-lactam_cat"/>
</dbReference>
<dbReference type="SUPFAM" id="SSF51338">
    <property type="entry name" value="Composite domain of metallo-dependent hydrolases"/>
    <property type="match status" value="1"/>
</dbReference>
<sequence>MKYHFLSSTWLMVALCAFVWVKSVSTIHAEETATSLSEAIQKELTGIPSATDVGIWVGQKDGRTVFELHADQVMPTASSIKVAILIELFAEFESQLDSPLSGVAEILEDAKHPAFQHFTSDQREQVAAALGNATVAEIGWRMIHTENAPNRVYNGASNLAISLLGGPQALTDKIRTRHPQAKKIAVNRYMLADRNENGDNIATSRDLGVILSALASGDCPGIKPKTLKRIAGVLQSKSNKQLQAYRKGGSLRSYPLTKVESGWNEQGDQALVFVIMAAFPKSNSLDEPGLKYSELGDLTSQLQSLVERHLVSVDADIFLSNATLYLGDGNAPERGNVAIKDDKIVGVGAFLPGKIKMQVDCSGLAISPGFIDLHNHSDRPILRSTTRSAANYLTQGCTTIVTGNCGSGWVDVDEFYTKIDEKGAGVNVAHLLPQGALRSRVVGRENRKASSDELEEMRELAVKAMKEGAWGMSTGLIYVPSSYADTNELVAISQVISQYGGIYASHMRGEGTNLLESVDEILSIGRRASIPVHISHFKSSGKDSWGLVRIAIKNVQKALADGQLVTADQYPYAASSTSLKASLVPAWARSGSRDDRLKRMKADTAEGERIRASIRRNLELNDNGHRIQIASCSWHPEWAGRRLDEIAEEMQVSPFELALQILEKSGASVVKHNISEDDVRYIMSMPWVATASDGSARIPTASVPHPRSFGTFSRKLGRYAVAEKTIPLEQAVRSSTGLPADILGLDDRGYIRVGAVADLAVWKAEDFRDTATFLNPSRYSEGIHYVLVNGTFAIHEGRLTGALAGKALRHPSEETKSDHSR</sequence>
<dbReference type="PANTHER" id="PTHR11647">
    <property type="entry name" value="HYDRANTOINASE/DIHYDROPYRIMIDINASE FAMILY MEMBER"/>
    <property type="match status" value="1"/>
</dbReference>
<comment type="caution">
    <text evidence="3">The sequence shown here is derived from an EMBL/GenBank/DDBJ whole genome shotgun (WGS) entry which is preliminary data.</text>
</comment>
<dbReference type="InterPro" id="IPR023100">
    <property type="entry name" value="D-aminoacylase_insert_dom_sf"/>
</dbReference>
<dbReference type="CDD" id="cd01297">
    <property type="entry name" value="D-aminoacylase"/>
    <property type="match status" value="1"/>
</dbReference>
<dbReference type="InterPro" id="IPR013108">
    <property type="entry name" value="Amidohydro_3"/>
</dbReference>
<dbReference type="SUPFAM" id="SSF56601">
    <property type="entry name" value="beta-lactamase/transpeptidase-like"/>
    <property type="match status" value="1"/>
</dbReference>
<evidence type="ECO:0000313" key="3">
    <source>
        <dbReference type="EMBL" id="MBA2113552.1"/>
    </source>
</evidence>
<dbReference type="InterPro" id="IPR012338">
    <property type="entry name" value="Beta-lactam/transpept-like"/>
</dbReference>
<dbReference type="InterPro" id="IPR050378">
    <property type="entry name" value="Metallo-dep_Hydrolases_sf"/>
</dbReference>
<dbReference type="InterPro" id="IPR011059">
    <property type="entry name" value="Metal-dep_hydrolase_composite"/>
</dbReference>
<accession>A0A7V9A5U0</accession>
<dbReference type="GO" id="GO:0008800">
    <property type="term" value="F:beta-lactamase activity"/>
    <property type="evidence" value="ECO:0007669"/>
    <property type="project" value="InterPro"/>
</dbReference>
<feature type="domain" description="Beta-lactamase class A catalytic" evidence="2">
    <location>
        <begin position="55"/>
        <end position="238"/>
    </location>
</feature>
<keyword evidence="4" id="KW-1185">Reference proteome</keyword>
<dbReference type="RefSeq" id="WP_207395059.1">
    <property type="nucleotide sequence ID" value="NZ_JABRWO010000002.1"/>
</dbReference>
<dbReference type="EMBL" id="JABRWO010000002">
    <property type="protein sequence ID" value="MBA2113552.1"/>
    <property type="molecule type" value="Genomic_DNA"/>
</dbReference>
<evidence type="ECO:0000313" key="4">
    <source>
        <dbReference type="Proteomes" id="UP000551616"/>
    </source>
</evidence>
<reference evidence="3 4" key="1">
    <citation type="submission" date="2020-05" db="EMBL/GenBank/DDBJ databases">
        <title>Bremerella alba sp. nov., a novel planctomycete isolated from the surface of the macroalga Fucus spiralis.</title>
        <authorList>
            <person name="Godinho O."/>
            <person name="Botelho R."/>
            <person name="Albuquerque L."/>
            <person name="Wiegand S."/>
            <person name="Da Costa M.S."/>
            <person name="Lobo-Da-Cunha A."/>
            <person name="Jogler C."/>
            <person name="Lage O.M."/>
        </authorList>
    </citation>
    <scope>NUCLEOTIDE SEQUENCE [LARGE SCALE GENOMIC DNA]</scope>
    <source>
        <strain evidence="3 4">FF15</strain>
    </source>
</reference>
<dbReference type="Gene3D" id="3.20.20.140">
    <property type="entry name" value="Metal-dependent hydrolases"/>
    <property type="match status" value="1"/>
</dbReference>
<proteinExistence type="predicted"/>
<organism evidence="3 4">
    <name type="scientific">Bremerella alba</name>
    <dbReference type="NCBI Taxonomy" id="980252"/>
    <lineage>
        <taxon>Bacteria</taxon>
        <taxon>Pseudomonadati</taxon>
        <taxon>Planctomycetota</taxon>
        <taxon>Planctomycetia</taxon>
        <taxon>Pirellulales</taxon>
        <taxon>Pirellulaceae</taxon>
        <taxon>Bremerella</taxon>
    </lineage>
</organism>
<dbReference type="GO" id="GO:0030655">
    <property type="term" value="P:beta-lactam antibiotic catabolic process"/>
    <property type="evidence" value="ECO:0007669"/>
    <property type="project" value="InterPro"/>
</dbReference>
<dbReference type="InterPro" id="IPR032466">
    <property type="entry name" value="Metal_Hydrolase"/>
</dbReference>
<evidence type="ECO:0000259" key="2">
    <source>
        <dbReference type="Pfam" id="PF13354"/>
    </source>
</evidence>